<organism evidence="2 3">
    <name type="scientific">Methylobacterium trifolii</name>
    <dbReference type="NCBI Taxonomy" id="1003092"/>
    <lineage>
        <taxon>Bacteria</taxon>
        <taxon>Pseudomonadati</taxon>
        <taxon>Pseudomonadota</taxon>
        <taxon>Alphaproteobacteria</taxon>
        <taxon>Hyphomicrobiales</taxon>
        <taxon>Methylobacteriaceae</taxon>
        <taxon>Methylobacterium</taxon>
    </lineage>
</organism>
<keyword evidence="3" id="KW-1185">Reference proteome</keyword>
<dbReference type="Proteomes" id="UP001055057">
    <property type="component" value="Unassembled WGS sequence"/>
</dbReference>
<dbReference type="PRINTS" id="PR00412">
    <property type="entry name" value="EPOXHYDRLASE"/>
</dbReference>
<dbReference type="InterPro" id="IPR000639">
    <property type="entry name" value="Epox_hydrolase-like"/>
</dbReference>
<dbReference type="GO" id="GO:0016787">
    <property type="term" value="F:hydrolase activity"/>
    <property type="evidence" value="ECO:0007669"/>
    <property type="project" value="UniProtKB-KW"/>
</dbReference>
<evidence type="ECO:0000313" key="2">
    <source>
        <dbReference type="EMBL" id="GJE61546.1"/>
    </source>
</evidence>
<protein>
    <submittedName>
        <fullName evidence="2">2-hydroxy-6-oxononadienedioate/2-hydroxy-6-oxononatrienedioate hydrolase</fullName>
    </submittedName>
</protein>
<keyword evidence="2" id="KW-0378">Hydrolase</keyword>
<dbReference type="Pfam" id="PF00561">
    <property type="entry name" value="Abhydrolase_1"/>
    <property type="match status" value="1"/>
</dbReference>
<dbReference type="InterPro" id="IPR050266">
    <property type="entry name" value="AB_hydrolase_sf"/>
</dbReference>
<accession>A0ABQ4U258</accession>
<reference evidence="2" key="1">
    <citation type="journal article" date="2021" name="Front. Microbiol.">
        <title>Comprehensive Comparative Genomics and Phenotyping of Methylobacterium Species.</title>
        <authorList>
            <person name="Alessa O."/>
            <person name="Ogura Y."/>
            <person name="Fujitani Y."/>
            <person name="Takami H."/>
            <person name="Hayashi T."/>
            <person name="Sahin N."/>
            <person name="Tani A."/>
        </authorList>
    </citation>
    <scope>NUCLEOTIDE SEQUENCE</scope>
    <source>
        <strain evidence="2">DSM 23632</strain>
    </source>
</reference>
<name>A0ABQ4U258_9HYPH</name>
<dbReference type="PANTHER" id="PTHR43798">
    <property type="entry name" value="MONOACYLGLYCEROL LIPASE"/>
    <property type="match status" value="1"/>
</dbReference>
<dbReference type="InterPro" id="IPR029058">
    <property type="entry name" value="AB_hydrolase_fold"/>
</dbReference>
<evidence type="ECO:0000313" key="3">
    <source>
        <dbReference type="Proteomes" id="UP001055057"/>
    </source>
</evidence>
<dbReference type="Gene3D" id="3.40.50.1820">
    <property type="entry name" value="alpha/beta hydrolase"/>
    <property type="match status" value="1"/>
</dbReference>
<dbReference type="PANTHER" id="PTHR43798:SF24">
    <property type="entry name" value="CIS-3-ALKYL-4-ALKYLOXETAN-2-ONE DECARBOXYLASE"/>
    <property type="match status" value="1"/>
</dbReference>
<comment type="caution">
    <text evidence="2">The sequence shown here is derived from an EMBL/GenBank/DDBJ whole genome shotgun (WGS) entry which is preliminary data.</text>
</comment>
<feature type="domain" description="AB hydrolase-1" evidence="1">
    <location>
        <begin position="65"/>
        <end position="308"/>
    </location>
</feature>
<gene>
    <name evidence="2" type="primary">mhpC</name>
    <name evidence="2" type="ORF">MPOCJGCO_3668</name>
</gene>
<dbReference type="SUPFAM" id="SSF53474">
    <property type="entry name" value="alpha/beta-Hydrolases"/>
    <property type="match status" value="1"/>
</dbReference>
<proteinExistence type="predicted"/>
<reference evidence="2" key="2">
    <citation type="submission" date="2021-08" db="EMBL/GenBank/DDBJ databases">
        <authorList>
            <person name="Tani A."/>
            <person name="Ola A."/>
            <person name="Ogura Y."/>
            <person name="Katsura K."/>
            <person name="Hayashi T."/>
        </authorList>
    </citation>
    <scope>NUCLEOTIDE SEQUENCE</scope>
    <source>
        <strain evidence="2">DSM 23632</strain>
    </source>
</reference>
<sequence length="331" mass="34110">MRVLAFGLGLLAALIGGALALSAAASLAITVWVGAKHPPAGPFVAVDKGRLATIQAGPETGARATVVLLHGASANAADPMEGVGRLLAARGFRVIAFDRPGFGWSDRLDSAAAASPAVQGAAIAQALERMGVGPAIVLGHSWAGTLALSLALDHPERVAGLALVSAVAMPFKQERRLPWYWRMAVAPPVAWLLSRTIGPPLALYYLNGAGRGAFLPQTETGGYVERARAALVVRPATLLANVQDLLGLPAALERQSPRYGSIRVPTLVIAGDADPIVKSDLQSGPLAAAIPGARLVLLPGIGHMVPWVATERLADEVSRLADRIAEGAPAP</sequence>
<dbReference type="PRINTS" id="PR00111">
    <property type="entry name" value="ABHYDROLASE"/>
</dbReference>
<evidence type="ECO:0000259" key="1">
    <source>
        <dbReference type="Pfam" id="PF00561"/>
    </source>
</evidence>
<dbReference type="EMBL" id="BPRB01000224">
    <property type="protein sequence ID" value="GJE61546.1"/>
    <property type="molecule type" value="Genomic_DNA"/>
</dbReference>
<dbReference type="InterPro" id="IPR000073">
    <property type="entry name" value="AB_hydrolase_1"/>
</dbReference>